<keyword evidence="5 11" id="KW-0101">Branched-chain amino acid catabolism</keyword>
<dbReference type="InterPro" id="IPR011548">
    <property type="entry name" value="HIBADH"/>
</dbReference>
<dbReference type="Gene3D" id="3.40.50.720">
    <property type="entry name" value="NAD(P)-binding Rossmann-like Domain"/>
    <property type="match status" value="1"/>
</dbReference>
<comment type="subcellular location">
    <subcellularLocation>
        <location evidence="1">Mitochondrion</location>
    </subcellularLocation>
</comment>
<evidence type="ECO:0000256" key="2">
    <source>
        <dbReference type="ARBA" id="ARBA00005109"/>
    </source>
</evidence>
<dbReference type="Pfam" id="PF03446">
    <property type="entry name" value="NAD_binding_2"/>
    <property type="match status" value="1"/>
</dbReference>
<dbReference type="PROSITE" id="PS00895">
    <property type="entry name" value="3_HYDROXYISOBUT_DH"/>
    <property type="match status" value="1"/>
</dbReference>
<dbReference type="GO" id="GO:0050661">
    <property type="term" value="F:NADP binding"/>
    <property type="evidence" value="ECO:0007669"/>
    <property type="project" value="InterPro"/>
</dbReference>
<dbReference type="Gene3D" id="1.10.1040.10">
    <property type="entry name" value="N-(1-d-carboxylethyl)-l-norvaline Dehydrogenase, domain 2"/>
    <property type="match status" value="1"/>
</dbReference>
<evidence type="ECO:0000256" key="9">
    <source>
        <dbReference type="ARBA" id="ARBA00023128"/>
    </source>
</evidence>
<comment type="pathway">
    <text evidence="2 11">Amino-acid degradation; L-valine degradation.</text>
</comment>
<dbReference type="PANTHER" id="PTHR22981:SF7">
    <property type="entry name" value="3-HYDROXYISOBUTYRATE DEHYDROGENASE, MITOCHONDRIAL"/>
    <property type="match status" value="1"/>
</dbReference>
<feature type="domain" description="6-phosphogluconate dehydrogenase NADP-binding" evidence="12">
    <location>
        <begin position="52"/>
        <end position="222"/>
    </location>
</feature>
<keyword evidence="8 11" id="KW-0520">NAD</keyword>
<keyword evidence="6" id="KW-0809">Transit peptide</keyword>
<evidence type="ECO:0000256" key="5">
    <source>
        <dbReference type="ARBA" id="ARBA00022456"/>
    </source>
</evidence>
<comment type="catalytic activity">
    <reaction evidence="10 11">
        <text>3-hydroxy-2-methylpropanoate + NAD(+) = 2-methyl-3-oxopropanoate + NADH + H(+)</text>
        <dbReference type="Rhea" id="RHEA:17681"/>
        <dbReference type="ChEBI" id="CHEBI:11805"/>
        <dbReference type="ChEBI" id="CHEBI:15378"/>
        <dbReference type="ChEBI" id="CHEBI:57540"/>
        <dbReference type="ChEBI" id="CHEBI:57700"/>
        <dbReference type="ChEBI" id="CHEBI:57945"/>
        <dbReference type="EC" id="1.1.1.31"/>
    </reaction>
</comment>
<dbReference type="InterPro" id="IPR029154">
    <property type="entry name" value="HIBADH-like_NADP-bd"/>
</dbReference>
<name>A0A8D6ZX21_MUSAM</name>
<dbReference type="InterPro" id="IPR036291">
    <property type="entry name" value="NAD(P)-bd_dom_sf"/>
</dbReference>
<dbReference type="SUPFAM" id="SSF48179">
    <property type="entry name" value="6-phosphogluconate dehydrogenase C-terminal domain-like"/>
    <property type="match status" value="1"/>
</dbReference>
<dbReference type="SUPFAM" id="SSF51735">
    <property type="entry name" value="NAD(P)-binding Rossmann-fold domains"/>
    <property type="match status" value="1"/>
</dbReference>
<evidence type="ECO:0000256" key="8">
    <source>
        <dbReference type="ARBA" id="ARBA00023027"/>
    </source>
</evidence>
<keyword evidence="9" id="KW-0496">Mitochondrion</keyword>
<gene>
    <name evidence="14" type="ORF">GSMUA_249700.1</name>
</gene>
<evidence type="ECO:0000256" key="11">
    <source>
        <dbReference type="RuleBase" id="RU910714"/>
    </source>
</evidence>
<evidence type="ECO:0000256" key="3">
    <source>
        <dbReference type="ARBA" id="ARBA00006013"/>
    </source>
</evidence>
<dbReference type="GO" id="GO:0006574">
    <property type="term" value="P:L-valine catabolic process"/>
    <property type="evidence" value="ECO:0007669"/>
    <property type="project" value="UniProtKB-UniPathway"/>
</dbReference>
<evidence type="ECO:0000256" key="1">
    <source>
        <dbReference type="ARBA" id="ARBA00004173"/>
    </source>
</evidence>
<dbReference type="Pfam" id="PF14833">
    <property type="entry name" value="NAD_binding_11"/>
    <property type="match status" value="1"/>
</dbReference>
<sequence length="395" mass="42143">MASFGLRRHTILSRCLRSLARPLFQPSSGRGFSSTAIPILLEASSLFYLRSVGFIGLGNMGFHMATNLINAGYTVTVHDIDIGTMKKFSERGVPAKETPREVAESSDVIITMLPSSSNVLDVYTGQNGLLSSGNHLSPWLFIDSSTIDPQTSRLLSDKVSKYHLKGKKGYAENPIMLDAPVSGGVPAAEAGTLTFMIGGMEEAYLAAKPLFLSMGKNTIYCGGTGNGVVSLLLCLNYAAKLCNNLALAISMLGVSEAFALGQSLGITASTLTKVFKSSSARCWISDSYNPVPGVMAGVPSSRNYDGGFTSKLMAKDLTLAMAAATEVGFKCPITSEAYDIYKKMCDEGFESKDFSCVFRHYYSGLVEGTILTVQKQMEVSGGAQTCKILLESAST</sequence>
<protein>
    <recommendedName>
        <fullName evidence="4 11">3-hydroxyisobutyrate dehydrogenase</fullName>
        <shortName evidence="11">HIBADH</shortName>
        <ecNumber evidence="4 11">1.1.1.31</ecNumber>
    </recommendedName>
</protein>
<evidence type="ECO:0000259" key="13">
    <source>
        <dbReference type="Pfam" id="PF14833"/>
    </source>
</evidence>
<evidence type="ECO:0000259" key="12">
    <source>
        <dbReference type="Pfam" id="PF03446"/>
    </source>
</evidence>
<reference evidence="14" key="1">
    <citation type="submission" date="2021-03" db="EMBL/GenBank/DDBJ databases">
        <authorList>
            <consortium name="Genoscope - CEA"/>
            <person name="William W."/>
        </authorList>
    </citation>
    <scope>NUCLEOTIDE SEQUENCE</scope>
    <source>
        <strain evidence="14">Doubled-haploid Pahang</strain>
    </source>
</reference>
<dbReference type="InterPro" id="IPR013328">
    <property type="entry name" value="6PGD_dom2"/>
</dbReference>
<dbReference type="EMBL" id="HG996474">
    <property type="protein sequence ID" value="CAG1837001.1"/>
    <property type="molecule type" value="Genomic_DNA"/>
</dbReference>
<dbReference type="GO" id="GO:0051287">
    <property type="term" value="F:NAD binding"/>
    <property type="evidence" value="ECO:0007669"/>
    <property type="project" value="InterPro"/>
</dbReference>
<dbReference type="FunFam" id="1.10.1040.10:FF:000006">
    <property type="entry name" value="3-hydroxyisobutyrate dehydrogenase"/>
    <property type="match status" value="1"/>
</dbReference>
<dbReference type="FunFam" id="3.40.50.720:FF:000119">
    <property type="entry name" value="3-hydroxyisobutyrate dehydrogenase"/>
    <property type="match status" value="1"/>
</dbReference>
<comment type="similarity">
    <text evidence="3">Belongs to the HIBADH-related family. 3-hydroxyisobutyrate dehydrogenase subfamily.</text>
</comment>
<evidence type="ECO:0000256" key="7">
    <source>
        <dbReference type="ARBA" id="ARBA00023002"/>
    </source>
</evidence>
<dbReference type="AlphaFoldDB" id="A0A8D6ZX21"/>
<dbReference type="InterPro" id="IPR006115">
    <property type="entry name" value="6PGDH_NADP-bd"/>
</dbReference>
<evidence type="ECO:0000256" key="6">
    <source>
        <dbReference type="ARBA" id="ARBA00022946"/>
    </source>
</evidence>
<feature type="domain" description="3-hydroxyisobutyrate dehydrogenase-like NAD-binding" evidence="13">
    <location>
        <begin position="238"/>
        <end position="360"/>
    </location>
</feature>
<dbReference type="GO" id="GO:0008442">
    <property type="term" value="F:3-hydroxyisobutyrate dehydrogenase activity"/>
    <property type="evidence" value="ECO:0007669"/>
    <property type="project" value="UniProtKB-EC"/>
</dbReference>
<dbReference type="InterPro" id="IPR002204">
    <property type="entry name" value="3-OH-isobutyrate_DH-rel_CS"/>
</dbReference>
<keyword evidence="7 11" id="KW-0560">Oxidoreductase</keyword>
<evidence type="ECO:0000256" key="10">
    <source>
        <dbReference type="ARBA" id="ARBA00049197"/>
    </source>
</evidence>
<evidence type="ECO:0000313" key="14">
    <source>
        <dbReference type="EMBL" id="CAG1837001.1"/>
    </source>
</evidence>
<proteinExistence type="inferred from homology"/>
<organism evidence="14">
    <name type="scientific">Musa acuminata subsp. malaccensis</name>
    <name type="common">Wild banana</name>
    <name type="synonym">Musa malaccensis</name>
    <dbReference type="NCBI Taxonomy" id="214687"/>
    <lineage>
        <taxon>Eukaryota</taxon>
        <taxon>Viridiplantae</taxon>
        <taxon>Streptophyta</taxon>
        <taxon>Embryophyta</taxon>
        <taxon>Tracheophyta</taxon>
        <taxon>Spermatophyta</taxon>
        <taxon>Magnoliopsida</taxon>
        <taxon>Liliopsida</taxon>
        <taxon>Zingiberales</taxon>
        <taxon>Musaceae</taxon>
        <taxon>Musa</taxon>
    </lineage>
</organism>
<dbReference type="PANTHER" id="PTHR22981">
    <property type="entry name" value="3-HYDROXYISOBUTYRATE DEHYDROGENASE-RELATED"/>
    <property type="match status" value="1"/>
</dbReference>
<dbReference type="NCBIfam" id="TIGR01692">
    <property type="entry name" value="HIBADH"/>
    <property type="match status" value="1"/>
</dbReference>
<dbReference type="EC" id="1.1.1.31" evidence="4 11"/>
<dbReference type="GO" id="GO:0005739">
    <property type="term" value="C:mitochondrion"/>
    <property type="evidence" value="ECO:0007669"/>
    <property type="project" value="UniProtKB-SubCell"/>
</dbReference>
<dbReference type="UniPathway" id="UPA00362"/>
<accession>A0A8D6ZX21</accession>
<evidence type="ECO:0000256" key="4">
    <source>
        <dbReference type="ARBA" id="ARBA00012991"/>
    </source>
</evidence>
<dbReference type="InterPro" id="IPR008927">
    <property type="entry name" value="6-PGluconate_DH-like_C_sf"/>
</dbReference>